<dbReference type="SUPFAM" id="SSF51735">
    <property type="entry name" value="NAD(P)-binding Rossmann-fold domains"/>
    <property type="match status" value="1"/>
</dbReference>
<dbReference type="InterPro" id="IPR036291">
    <property type="entry name" value="NAD(P)-bd_dom_sf"/>
</dbReference>
<evidence type="ECO:0000256" key="1">
    <source>
        <dbReference type="ARBA" id="ARBA00007637"/>
    </source>
</evidence>
<organism evidence="3 4">
    <name type="scientific">Streptomyces dubilierae</name>
    <dbReference type="NCBI Taxonomy" id="3075533"/>
    <lineage>
        <taxon>Bacteria</taxon>
        <taxon>Bacillati</taxon>
        <taxon>Actinomycetota</taxon>
        <taxon>Actinomycetes</taxon>
        <taxon>Kitasatosporales</taxon>
        <taxon>Streptomycetaceae</taxon>
        <taxon>Streptomyces</taxon>
    </lineage>
</organism>
<gene>
    <name evidence="3" type="ORF">RM641_10360</name>
</gene>
<dbReference type="Gene3D" id="3.90.25.10">
    <property type="entry name" value="UDP-galactose 4-epimerase, domain 1"/>
    <property type="match status" value="1"/>
</dbReference>
<proteinExistence type="inferred from homology"/>
<dbReference type="RefSeq" id="WP_311680778.1">
    <property type="nucleotide sequence ID" value="NZ_JAVREU010000003.1"/>
</dbReference>
<evidence type="ECO:0000313" key="3">
    <source>
        <dbReference type="EMBL" id="MDT0387828.1"/>
    </source>
</evidence>
<sequence>MRLLLTGASGFVGSHVLAHLLTHTDAEIVCPWTLRHRGNSQRVAAALDQSLDTAPDRSAWNERVITVMHDLATPIPATLAREIGLVDYVLNLASESHVDRSIATPASFIRNNVEIMLNVLDYARQVRPRMLLQMGTDEEYGPAPDGYAHREWDTVLPSNPYSASKAAQSAIATAYWRTYGVPLVLTRTMNLIGPGQDGEKFVPMVIRRVLAGETVPIHSSPDGEPGSRHWIDARELGSAWLHLMRTTVPEMYPEHDRPSMWHIVGAERSNLEIAQTIADILGKPLHYELVSFHASRPGHDLRYALDGSKLAAAGWTPSRPLEQTLADIVAWYLDHPTWLTPTEEAAHAL</sequence>
<name>A0ABU2P7P6_9ACTN</name>
<dbReference type="InterPro" id="IPR001509">
    <property type="entry name" value="Epimerase_deHydtase"/>
</dbReference>
<comment type="caution">
    <text evidence="3">The sequence shown here is derived from an EMBL/GenBank/DDBJ whole genome shotgun (WGS) entry which is preliminary data.</text>
</comment>
<keyword evidence="4" id="KW-1185">Reference proteome</keyword>
<dbReference type="EMBL" id="JAVREU010000003">
    <property type="protein sequence ID" value="MDT0387828.1"/>
    <property type="molecule type" value="Genomic_DNA"/>
</dbReference>
<evidence type="ECO:0000259" key="2">
    <source>
        <dbReference type="Pfam" id="PF01370"/>
    </source>
</evidence>
<dbReference type="Gene3D" id="3.40.50.720">
    <property type="entry name" value="NAD(P)-binding Rossmann-like Domain"/>
    <property type="match status" value="1"/>
</dbReference>
<dbReference type="PANTHER" id="PTHR43000">
    <property type="entry name" value="DTDP-D-GLUCOSE 4,6-DEHYDRATASE-RELATED"/>
    <property type="match status" value="1"/>
</dbReference>
<dbReference type="Pfam" id="PF01370">
    <property type="entry name" value="Epimerase"/>
    <property type="match status" value="1"/>
</dbReference>
<protein>
    <submittedName>
        <fullName evidence="3">NAD-dependent epimerase/dehydratase family protein</fullName>
    </submittedName>
</protein>
<accession>A0ABU2P7P6</accession>
<comment type="similarity">
    <text evidence="1">Belongs to the NAD(P)-dependent epimerase/dehydratase family.</text>
</comment>
<reference evidence="4" key="1">
    <citation type="submission" date="2023-07" db="EMBL/GenBank/DDBJ databases">
        <title>30 novel species of actinomycetes from the DSMZ collection.</title>
        <authorList>
            <person name="Nouioui I."/>
        </authorList>
    </citation>
    <scope>NUCLEOTIDE SEQUENCE [LARGE SCALE GENOMIC DNA]</scope>
    <source>
        <strain evidence="4">DSM 41921</strain>
    </source>
</reference>
<feature type="domain" description="NAD-dependent epimerase/dehydratase" evidence="2">
    <location>
        <begin position="4"/>
        <end position="246"/>
    </location>
</feature>
<evidence type="ECO:0000313" key="4">
    <source>
        <dbReference type="Proteomes" id="UP001183586"/>
    </source>
</evidence>
<dbReference type="Proteomes" id="UP001183586">
    <property type="component" value="Unassembled WGS sequence"/>
</dbReference>